<dbReference type="GO" id="GO:0050660">
    <property type="term" value="F:flavin adenine dinucleotide binding"/>
    <property type="evidence" value="ECO:0007669"/>
    <property type="project" value="InterPro"/>
</dbReference>
<dbReference type="CDD" id="cd06218">
    <property type="entry name" value="DHOD_e_trans"/>
    <property type="match status" value="1"/>
</dbReference>
<dbReference type="FunFam" id="2.10.240.10:FF:000001">
    <property type="entry name" value="Dihydroorotate dehydrogenase B (NAD(+)), electron transfer subunit"/>
    <property type="match status" value="1"/>
</dbReference>
<evidence type="ECO:0000256" key="13">
    <source>
        <dbReference type="ARBA" id="ARBA00069792"/>
    </source>
</evidence>
<keyword evidence="6 15" id="KW-0001">2Fe-2S</keyword>
<evidence type="ECO:0000313" key="20">
    <source>
        <dbReference type="Proteomes" id="UP000076021"/>
    </source>
</evidence>
<dbReference type="Proteomes" id="UP000076021">
    <property type="component" value="Chromosome"/>
</dbReference>
<dbReference type="InterPro" id="IPR017938">
    <property type="entry name" value="Riboflavin_synthase-like_b-brl"/>
</dbReference>
<protein>
    <recommendedName>
        <fullName evidence="13 15">Dihydroorotate dehydrogenase B (NAD(+)), electron transfer subunit</fullName>
    </recommendedName>
    <alternativeName>
        <fullName evidence="14 15">Dihydroorotate oxidase B, electron transfer subunit</fullName>
    </alternativeName>
</protein>
<evidence type="ECO:0000256" key="7">
    <source>
        <dbReference type="ARBA" id="ARBA00022723"/>
    </source>
</evidence>
<comment type="pathway">
    <text evidence="1 15">Pyrimidine metabolism; UMP biosynthesis via de novo pathway; orotate from (S)-dihydroorotate (NAD(+) route): step 1/1.</text>
</comment>
<evidence type="ECO:0000256" key="16">
    <source>
        <dbReference type="PIRSR" id="PIRSR006816-1"/>
    </source>
</evidence>
<dbReference type="OrthoDB" id="9778346at2"/>
<dbReference type="STRING" id="241244.ATY39_02315"/>
<evidence type="ECO:0000313" key="19">
    <source>
        <dbReference type="EMBL" id="AMW98363.1"/>
    </source>
</evidence>
<feature type="binding site" evidence="15 17">
    <location>
        <position position="226"/>
    </location>
    <ligand>
        <name>[2Fe-2S] cluster</name>
        <dbReference type="ChEBI" id="CHEBI:190135"/>
    </ligand>
</feature>
<proteinExistence type="inferred from homology"/>
<dbReference type="AlphaFoldDB" id="A0A143H9E4"/>
<keyword evidence="4 15" id="KW-0813">Transport</keyword>
<keyword evidence="12 15" id="KW-0411">Iron-sulfur</keyword>
<keyword evidence="10 15" id="KW-0249">Electron transport</keyword>
<reference evidence="20" key="2">
    <citation type="submission" date="2016-03" db="EMBL/GenBank/DDBJ databases">
        <authorList>
            <person name="Ploux O."/>
        </authorList>
    </citation>
    <scope>NUCLEOTIDE SEQUENCE [LARGE SCALE GENOMIC DNA]</scope>
    <source>
        <strain evidence="20">PP9</strain>
    </source>
</reference>
<dbReference type="InterPro" id="IPR050353">
    <property type="entry name" value="PyrK_electron_transfer"/>
</dbReference>
<evidence type="ECO:0000259" key="18">
    <source>
        <dbReference type="PROSITE" id="PS51384"/>
    </source>
</evidence>
<feature type="binding site" evidence="15 16">
    <location>
        <begin position="70"/>
        <end position="72"/>
    </location>
    <ligand>
        <name>FAD</name>
        <dbReference type="ChEBI" id="CHEBI:57692"/>
    </ligand>
</feature>
<keyword evidence="7 15" id="KW-0479">Metal-binding</keyword>
<dbReference type="HAMAP" id="MF_01211">
    <property type="entry name" value="DHODB_Fe_S_bind"/>
    <property type="match status" value="1"/>
</dbReference>
<name>A0A143H9E4_9BACL</name>
<dbReference type="RefSeq" id="WP_066785263.1">
    <property type="nucleotide sequence ID" value="NZ_CP014806.1"/>
</dbReference>
<evidence type="ECO:0000256" key="14">
    <source>
        <dbReference type="ARBA" id="ARBA00082223"/>
    </source>
</evidence>
<dbReference type="Gene3D" id="2.10.240.10">
    <property type="entry name" value="Dihydroorotate dehydrogenase, electron transfer subunit"/>
    <property type="match status" value="1"/>
</dbReference>
<dbReference type="InterPro" id="IPR019480">
    <property type="entry name" value="Dihydroorotate_DH_Fe-S-bd"/>
</dbReference>
<dbReference type="InterPro" id="IPR012165">
    <property type="entry name" value="Cyt_c3_hydrogenase_gsu"/>
</dbReference>
<evidence type="ECO:0000256" key="4">
    <source>
        <dbReference type="ARBA" id="ARBA00022448"/>
    </source>
</evidence>
<comment type="function">
    <text evidence="15">Responsible for channeling the electrons from the oxidation of dihydroorotate from the FMN redox center in the PyrD type B subunit to the ultimate electron acceptor NAD(+).</text>
</comment>
<dbReference type="UniPathway" id="UPA00070">
    <property type="reaction ID" value="UER00945"/>
</dbReference>
<dbReference type="GO" id="GO:0051537">
    <property type="term" value="F:2 iron, 2 sulfur cluster binding"/>
    <property type="evidence" value="ECO:0007669"/>
    <property type="project" value="UniProtKB-KW"/>
</dbReference>
<evidence type="ECO:0000256" key="5">
    <source>
        <dbReference type="ARBA" id="ARBA00022630"/>
    </source>
</evidence>
<gene>
    <name evidence="15" type="primary">pyrK</name>
    <name evidence="19" type="ORF">ATY39_02315</name>
</gene>
<dbReference type="Pfam" id="PF00175">
    <property type="entry name" value="NAD_binding_1"/>
    <property type="match status" value="1"/>
</dbReference>
<evidence type="ECO:0000256" key="3">
    <source>
        <dbReference type="ARBA" id="ARBA00011669"/>
    </source>
</evidence>
<evidence type="ECO:0000256" key="6">
    <source>
        <dbReference type="ARBA" id="ARBA00022714"/>
    </source>
</evidence>
<keyword evidence="20" id="KW-1185">Reference proteome</keyword>
<evidence type="ECO:0000256" key="12">
    <source>
        <dbReference type="ARBA" id="ARBA00023014"/>
    </source>
</evidence>
<dbReference type="PRINTS" id="PR00409">
    <property type="entry name" value="PHDIOXRDTASE"/>
</dbReference>
<dbReference type="InterPro" id="IPR023455">
    <property type="entry name" value="Dihydroorotate_DHASE_ETsu"/>
</dbReference>
<dbReference type="PANTHER" id="PTHR43513">
    <property type="entry name" value="DIHYDROOROTATE DEHYDROGENASE B (NAD(+)), ELECTRON TRANSFER SUBUNIT"/>
    <property type="match status" value="1"/>
</dbReference>
<dbReference type="Pfam" id="PF10418">
    <property type="entry name" value="DHODB_Fe-S_bind"/>
    <property type="match status" value="1"/>
</dbReference>
<dbReference type="InterPro" id="IPR001433">
    <property type="entry name" value="OxRdtase_FAD/NAD-bd"/>
</dbReference>
<feature type="binding site" evidence="15 16">
    <location>
        <begin position="53"/>
        <end position="56"/>
    </location>
    <ligand>
        <name>FAD</name>
        <dbReference type="ChEBI" id="CHEBI:57692"/>
    </ligand>
</feature>
<feature type="binding site" evidence="15 16">
    <location>
        <begin position="77"/>
        <end position="78"/>
    </location>
    <ligand>
        <name>FAD</name>
        <dbReference type="ChEBI" id="CHEBI:57692"/>
    </ligand>
</feature>
<dbReference type="PANTHER" id="PTHR43513:SF3">
    <property type="entry name" value="DIHYDROOROTATE DEHYDROGENASE B (NAD(+)), ELECTRON TRANSFER SUBUNIT-RELATED"/>
    <property type="match status" value="1"/>
</dbReference>
<evidence type="ECO:0000256" key="17">
    <source>
        <dbReference type="PIRSR" id="PIRSR006816-2"/>
    </source>
</evidence>
<keyword evidence="9 15" id="KW-0665">Pyrimidine biosynthesis</keyword>
<dbReference type="SUPFAM" id="SSF52343">
    <property type="entry name" value="Ferredoxin reductase-like, C-terminal NADP-linked domain"/>
    <property type="match status" value="1"/>
</dbReference>
<dbReference type="InterPro" id="IPR037117">
    <property type="entry name" value="Dihydroorotate_DH_ele_sf"/>
</dbReference>
<feature type="binding site" evidence="15 17">
    <location>
        <position position="245"/>
    </location>
    <ligand>
        <name>[2Fe-2S] cluster</name>
        <dbReference type="ChEBI" id="CHEBI:190135"/>
    </ligand>
</feature>
<evidence type="ECO:0000256" key="2">
    <source>
        <dbReference type="ARBA" id="ARBA00006422"/>
    </source>
</evidence>
<comment type="similarity">
    <text evidence="2 15">Belongs to the PyrK family.</text>
</comment>
<dbReference type="PIRSF" id="PIRSF006816">
    <property type="entry name" value="Cyc3_hyd_g"/>
    <property type="match status" value="1"/>
</dbReference>
<comment type="subunit">
    <text evidence="3 15">Heterotetramer of 2 PyrK and 2 PyrD type B subunits.</text>
</comment>
<keyword evidence="5 15" id="KW-0285">Flavoprotein</keyword>
<comment type="cofactor">
    <cofactor evidence="15">
        <name>[2Fe-2S] cluster</name>
        <dbReference type="ChEBI" id="CHEBI:190135"/>
    </cofactor>
    <text evidence="15">Binds 1 [2Fe-2S] cluster per subunit.</text>
</comment>
<comment type="cofactor">
    <cofactor evidence="17">
        <name>[2Fe-2S] cluster</name>
        <dbReference type="ChEBI" id="CHEBI:190135"/>
    </cofactor>
    <text evidence="17">Binds 1 [2Fe-2S] cluster per subunit.</text>
</comment>
<dbReference type="EMBL" id="CP014806">
    <property type="protein sequence ID" value="AMW98363.1"/>
    <property type="molecule type" value="Genomic_DNA"/>
</dbReference>
<dbReference type="GO" id="GO:0044205">
    <property type="term" value="P:'de novo' UMP biosynthetic process"/>
    <property type="evidence" value="ECO:0007669"/>
    <property type="project" value="UniProtKB-UniRule"/>
</dbReference>
<dbReference type="SUPFAM" id="SSF63380">
    <property type="entry name" value="Riboflavin synthase domain-like"/>
    <property type="match status" value="1"/>
</dbReference>
<dbReference type="Gene3D" id="3.40.50.80">
    <property type="entry name" value="Nucleotide-binding domain of ferredoxin-NADP reductase (FNR) module"/>
    <property type="match status" value="1"/>
</dbReference>
<dbReference type="GO" id="GO:0046872">
    <property type="term" value="F:metal ion binding"/>
    <property type="evidence" value="ECO:0007669"/>
    <property type="project" value="UniProtKB-KW"/>
</dbReference>
<evidence type="ECO:0000256" key="10">
    <source>
        <dbReference type="ARBA" id="ARBA00022982"/>
    </source>
</evidence>
<dbReference type="NCBIfam" id="NF000799">
    <property type="entry name" value="PRK00054.1-4"/>
    <property type="match status" value="1"/>
</dbReference>
<feature type="binding site" evidence="15 17">
    <location>
        <position position="221"/>
    </location>
    <ligand>
        <name>[2Fe-2S] cluster</name>
        <dbReference type="ChEBI" id="CHEBI:190135"/>
    </ligand>
</feature>
<dbReference type="Gene3D" id="2.40.30.10">
    <property type="entry name" value="Translation factors"/>
    <property type="match status" value="1"/>
</dbReference>
<keyword evidence="8 15" id="KW-0274">FAD</keyword>
<dbReference type="NCBIfam" id="NF000797">
    <property type="entry name" value="PRK00054.1-2"/>
    <property type="match status" value="1"/>
</dbReference>
<dbReference type="InterPro" id="IPR039261">
    <property type="entry name" value="FNR_nucleotide-bd"/>
</dbReference>
<evidence type="ECO:0000256" key="11">
    <source>
        <dbReference type="ARBA" id="ARBA00023004"/>
    </source>
</evidence>
<accession>A0A143H9E4</accession>
<evidence type="ECO:0000256" key="9">
    <source>
        <dbReference type="ARBA" id="ARBA00022975"/>
    </source>
</evidence>
<evidence type="ECO:0000256" key="1">
    <source>
        <dbReference type="ARBA" id="ARBA00004715"/>
    </source>
</evidence>
<evidence type="ECO:0000256" key="8">
    <source>
        <dbReference type="ARBA" id="ARBA00022827"/>
    </source>
</evidence>
<dbReference type="PROSITE" id="PS51384">
    <property type="entry name" value="FAD_FR"/>
    <property type="match status" value="1"/>
</dbReference>
<dbReference type="KEGG" id="rst:ATY39_02315"/>
<dbReference type="GO" id="GO:0016491">
    <property type="term" value="F:oxidoreductase activity"/>
    <property type="evidence" value="ECO:0007669"/>
    <property type="project" value="InterPro"/>
</dbReference>
<dbReference type="InterPro" id="IPR017927">
    <property type="entry name" value="FAD-bd_FR_type"/>
</dbReference>
<evidence type="ECO:0000256" key="15">
    <source>
        <dbReference type="HAMAP-Rule" id="MF_01211"/>
    </source>
</evidence>
<sequence>MIQQEKMKVIHHRSIATNIYELVLHGQLVNEMRNPGQFVHIRVSDSYEPLLRRPISICSIDQENLECTLLYRAGGRGTQLLSLKQPGDMVDVLGPLGNGFPLDACNSGETALLIGGGIGVPPLYELASRLQQKGVRTIHVLGFQSIGDVFYEEQFKALGETHIVTADGSYGSKGFVTDLLMQEKPEFNVFYSCGPTPMLKAIEQTYPDKLGFLSFEERMGCGIGACYACVCETTDAVSQDYLKVCSDGPVFKRGVVAL</sequence>
<keyword evidence="11 15" id="KW-0408">Iron</keyword>
<comment type="cofactor">
    <cofactor evidence="15 16">
        <name>FAD</name>
        <dbReference type="ChEBI" id="CHEBI:57692"/>
    </cofactor>
    <text evidence="15 16">Binds 1 FAD per subunit.</text>
</comment>
<feature type="binding site" evidence="15 17">
    <location>
        <position position="229"/>
    </location>
    <ligand>
        <name>[2Fe-2S] cluster</name>
        <dbReference type="ChEBI" id="CHEBI:190135"/>
    </ligand>
</feature>
<feature type="domain" description="FAD-binding FR-type" evidence="18">
    <location>
        <begin position="2"/>
        <end position="102"/>
    </location>
</feature>
<organism evidence="19 20">
    <name type="scientific">Rummeliibacillus stabekisii</name>
    <dbReference type="NCBI Taxonomy" id="241244"/>
    <lineage>
        <taxon>Bacteria</taxon>
        <taxon>Bacillati</taxon>
        <taxon>Bacillota</taxon>
        <taxon>Bacilli</taxon>
        <taxon>Bacillales</taxon>
        <taxon>Caryophanaceae</taxon>
        <taxon>Rummeliibacillus</taxon>
    </lineage>
</organism>
<dbReference type="GO" id="GO:0009055">
    <property type="term" value="F:electron transfer activity"/>
    <property type="evidence" value="ECO:0007669"/>
    <property type="project" value="UniProtKB-UniRule"/>
</dbReference>
<reference evidence="19 20" key="1">
    <citation type="journal article" date="2016" name="Genome Announc.">
        <title>Whole-Genome Sequence of Rummeliibacillus stabekisii Strain PP9 Isolated from Antarctic Soil.</title>
        <authorList>
            <person name="da Mota F.F."/>
            <person name="Vollu R.E."/>
            <person name="Jurelevicius D."/>
            <person name="Seldin L."/>
        </authorList>
    </citation>
    <scope>NUCLEOTIDE SEQUENCE [LARGE SCALE GENOMIC DNA]</scope>
    <source>
        <strain evidence="19 20">PP9</strain>
    </source>
</reference>